<name>A0A8S5LCM1_9CAUD</name>
<protein>
    <submittedName>
        <fullName evidence="1">Uncharacterized protein</fullName>
    </submittedName>
</protein>
<reference evidence="1" key="1">
    <citation type="journal article" date="2021" name="Proc. Natl. Acad. Sci. U.S.A.">
        <title>A Catalog of Tens of Thousands of Viruses from Human Metagenomes Reveals Hidden Associations with Chronic Diseases.</title>
        <authorList>
            <person name="Tisza M.J."/>
            <person name="Buck C.B."/>
        </authorList>
    </citation>
    <scope>NUCLEOTIDE SEQUENCE</scope>
    <source>
        <strain evidence="1">CtYKh4</strain>
    </source>
</reference>
<accession>A0A8S5LCM1</accession>
<proteinExistence type="predicted"/>
<dbReference type="EMBL" id="BK014682">
    <property type="protein sequence ID" value="DAD67649.1"/>
    <property type="molecule type" value="Genomic_DNA"/>
</dbReference>
<sequence length="42" mass="5143">MQAIIQPNIEKEQQTPKILYFRGFLYILKIYQTPSKHTKMFR</sequence>
<organism evidence="1">
    <name type="scientific">Siphoviridae sp. ctYKh4</name>
    <dbReference type="NCBI Taxonomy" id="2823586"/>
    <lineage>
        <taxon>Viruses</taxon>
        <taxon>Duplodnaviria</taxon>
        <taxon>Heunggongvirae</taxon>
        <taxon>Uroviricota</taxon>
        <taxon>Caudoviricetes</taxon>
    </lineage>
</organism>
<evidence type="ECO:0000313" key="1">
    <source>
        <dbReference type="EMBL" id="DAD67649.1"/>
    </source>
</evidence>